<evidence type="ECO:0000313" key="1">
    <source>
        <dbReference type="EMBL" id="RFT16153.1"/>
    </source>
</evidence>
<sequence>MVCLLVMAILITLGTGLLFNSGLFLKTHGLRKMSRLASFAAENGIKQALNRVEARAATIFAEPEISEELFQAMQQAPESRGLEIIRPLLEAGSTGQEDDFSGLGWGTISSAGLTELYSEDRYLKATFGFNIKSSGRVRGFAGARVEELKCQLVLLAGHLPLDQVPAAVNADGIQKEDLNKIRVKSLQPGATAASGLKTLTRKFIPDDALPLLAGGFKILKPDSLPNWLLRQALGLEPGNDPIPDGVYLVQDSLGPGGIYVQGNLDQLLLGIDSGFQVIQFQQGENTWLLRFNPSTASASFISPSERQDFNELPVPVIMINGRVLELATGRPNGSGFIKKVDDENTPAFLSGLKLTIVCSGKINLTSNLFSDGLDWKEGLPYLRSKQSELIICSTGKDFQSEENVDAGINLLGEAEKEAVVEASLIAGGRGFSAAASADKINIIGSLAATALYPGRNEIDIYNLPPMVQPSPSEPDLRVYSEVALLHLSHIKILEWRPSK</sequence>
<name>A0A3E2BN12_9BACT</name>
<gene>
    <name evidence="1" type="ORF">OP8BY_1757</name>
</gene>
<proteinExistence type="predicted"/>
<comment type="caution">
    <text evidence="1">The sequence shown here is derived from an EMBL/GenBank/DDBJ whole genome shotgun (WGS) entry which is preliminary data.</text>
</comment>
<dbReference type="Proteomes" id="UP000257323">
    <property type="component" value="Unassembled WGS sequence"/>
</dbReference>
<accession>A0A3E2BN12</accession>
<organism evidence="1 2">
    <name type="scientific">Candidatus Saccharicenans subterraneus</name>
    <dbReference type="NCBI Taxonomy" id="2508984"/>
    <lineage>
        <taxon>Bacteria</taxon>
        <taxon>Candidatus Aminicenantota</taxon>
        <taxon>Candidatus Aminicenantia</taxon>
        <taxon>Candidatus Aminicenantales</taxon>
        <taxon>Candidatus Saccharicenantaceae</taxon>
        <taxon>Candidatus Saccharicenans</taxon>
    </lineage>
</organism>
<dbReference type="AlphaFoldDB" id="A0A3E2BN12"/>
<dbReference type="EMBL" id="QUAH01000004">
    <property type="protein sequence ID" value="RFT16153.1"/>
    <property type="molecule type" value="Genomic_DNA"/>
</dbReference>
<reference evidence="1 2" key="1">
    <citation type="submission" date="2018-08" db="EMBL/GenBank/DDBJ databases">
        <title>Genome analysis of the thermophilic bacterium of the candidate phylum Aminicenantes from deep subsurface aquifer revealed its physiology and ecological role.</title>
        <authorList>
            <person name="Kadnikov V.V."/>
            <person name="Mardanov A.V."/>
            <person name="Beletsky A.V."/>
            <person name="Karnachuk O.V."/>
            <person name="Ravin N.V."/>
        </authorList>
    </citation>
    <scope>NUCLEOTIDE SEQUENCE [LARGE SCALE GENOMIC DNA]</scope>
    <source>
        <strain evidence="1">BY38</strain>
    </source>
</reference>
<protein>
    <submittedName>
        <fullName evidence="1">Uncharacterized protein</fullName>
    </submittedName>
</protein>
<evidence type="ECO:0000313" key="2">
    <source>
        <dbReference type="Proteomes" id="UP000257323"/>
    </source>
</evidence>